<proteinExistence type="predicted"/>
<dbReference type="Gene3D" id="6.10.130.10">
    <property type="entry name" value="Ubiquitin-protein ligase E3A, N-terminal zinc-binding domain (AZUL)"/>
    <property type="match status" value="1"/>
</dbReference>
<dbReference type="Pfam" id="PF24503">
    <property type="entry name" value="DUF7590"/>
    <property type="match status" value="1"/>
</dbReference>
<dbReference type="PANTHER" id="PTHR12555:SF15">
    <property type="entry name" value="FUSION DEGRADATION PROTEIN (UFD1), PUTATIVE (AFU_ORTHOLOGUE AFUA_4G04640)-RELATED"/>
    <property type="match status" value="1"/>
</dbReference>
<dbReference type="InterPro" id="IPR004854">
    <property type="entry name" value="Ufd1-like"/>
</dbReference>
<dbReference type="Proteomes" id="UP000503462">
    <property type="component" value="Chromosome 1"/>
</dbReference>
<dbReference type="PANTHER" id="PTHR12555">
    <property type="entry name" value="UBIQUITIN FUSION DEGRADATON PROTEIN 1"/>
    <property type="match status" value="1"/>
</dbReference>
<dbReference type="Pfam" id="PF24842">
    <property type="entry name" value="UFD1_N2"/>
    <property type="match status" value="1"/>
</dbReference>
<organism evidence="5 6">
    <name type="scientific">Peltaster fructicola</name>
    <dbReference type="NCBI Taxonomy" id="286661"/>
    <lineage>
        <taxon>Eukaryota</taxon>
        <taxon>Fungi</taxon>
        <taxon>Dikarya</taxon>
        <taxon>Ascomycota</taxon>
        <taxon>Pezizomycotina</taxon>
        <taxon>Dothideomycetes</taxon>
        <taxon>Dothideomycetes incertae sedis</taxon>
        <taxon>Peltaster</taxon>
    </lineage>
</organism>
<dbReference type="GO" id="GO:0034098">
    <property type="term" value="C:VCP-NPL4-UFD1 AAA ATPase complex"/>
    <property type="evidence" value="ECO:0007669"/>
    <property type="project" value="TreeGrafter"/>
</dbReference>
<dbReference type="AlphaFoldDB" id="A0A6H0XM54"/>
<dbReference type="Gene3D" id="2.40.40.50">
    <property type="entry name" value="Ubiquitin fusion degradation protein UFD1, N-terminal domain"/>
    <property type="match status" value="1"/>
</dbReference>
<dbReference type="InterPro" id="IPR056012">
    <property type="entry name" value="DUF7590"/>
</dbReference>
<evidence type="ECO:0000259" key="4">
    <source>
        <dbReference type="Pfam" id="PF24842"/>
    </source>
</evidence>
<evidence type="ECO:0000313" key="6">
    <source>
        <dbReference type="Proteomes" id="UP000503462"/>
    </source>
</evidence>
<name>A0A6H0XM54_9PEZI</name>
<feature type="region of interest" description="Disordered" evidence="1">
    <location>
        <begin position="521"/>
        <end position="540"/>
    </location>
</feature>
<dbReference type="InterPro" id="IPR042299">
    <property type="entry name" value="Ufd1-like_Nn"/>
</dbReference>
<accession>A0A6H0XM54</accession>
<evidence type="ECO:0000259" key="2">
    <source>
        <dbReference type="Pfam" id="PF16558"/>
    </source>
</evidence>
<evidence type="ECO:0000256" key="1">
    <source>
        <dbReference type="SAM" id="MobiDB-lite"/>
    </source>
</evidence>
<keyword evidence="6" id="KW-1185">Reference proteome</keyword>
<feature type="domain" description="Ubiquitin-protein ligase E3A N-terminal zinc-binding" evidence="2">
    <location>
        <begin position="594"/>
        <end position="620"/>
    </location>
</feature>
<dbReference type="OrthoDB" id="193703at2759"/>
<dbReference type="GO" id="GO:0031593">
    <property type="term" value="F:polyubiquitin modification-dependent protein binding"/>
    <property type="evidence" value="ECO:0007669"/>
    <property type="project" value="TreeGrafter"/>
</dbReference>
<gene>
    <name evidence="5" type="ORF">AMS68_001097</name>
</gene>
<reference evidence="5 6" key="1">
    <citation type="journal article" date="2016" name="Sci. Rep.">
        <title>Peltaster fructicola genome reveals evolution from an invasive phytopathogen to an ectophytic parasite.</title>
        <authorList>
            <person name="Xu C."/>
            <person name="Chen H."/>
            <person name="Gleason M.L."/>
            <person name="Xu J.R."/>
            <person name="Liu H."/>
            <person name="Zhang R."/>
            <person name="Sun G."/>
        </authorList>
    </citation>
    <scope>NUCLEOTIDE SEQUENCE [LARGE SCALE GENOMIC DNA]</scope>
    <source>
        <strain evidence="5 6">LNHT1506</strain>
    </source>
</reference>
<dbReference type="EMBL" id="CP051139">
    <property type="protein sequence ID" value="QIW95579.1"/>
    <property type="molecule type" value="Genomic_DNA"/>
</dbReference>
<evidence type="ECO:0000313" key="5">
    <source>
        <dbReference type="EMBL" id="QIW95579.1"/>
    </source>
</evidence>
<dbReference type="InterPro" id="IPR055418">
    <property type="entry name" value="UFD1_N2"/>
</dbReference>
<dbReference type="Pfam" id="PF23580">
    <property type="entry name" value="Znf_XAF1_N"/>
    <property type="match status" value="1"/>
</dbReference>
<dbReference type="Pfam" id="PF16558">
    <property type="entry name" value="AZUL"/>
    <property type="match status" value="1"/>
</dbReference>
<dbReference type="GO" id="GO:0006511">
    <property type="term" value="P:ubiquitin-dependent protein catabolic process"/>
    <property type="evidence" value="ECO:0007669"/>
    <property type="project" value="InterPro"/>
</dbReference>
<dbReference type="GO" id="GO:0036503">
    <property type="term" value="P:ERAD pathway"/>
    <property type="evidence" value="ECO:0007669"/>
    <property type="project" value="TreeGrafter"/>
</dbReference>
<dbReference type="InterPro" id="IPR032353">
    <property type="entry name" value="AZUL"/>
</dbReference>
<evidence type="ECO:0000259" key="3">
    <source>
        <dbReference type="Pfam" id="PF24503"/>
    </source>
</evidence>
<feature type="domain" description="Ubiquitin fusion degradation protein UFD1 N-terminal subdomain 2" evidence="4">
    <location>
        <begin position="106"/>
        <end position="187"/>
    </location>
</feature>
<protein>
    <submittedName>
        <fullName evidence="5">Uncharacterized protein</fullName>
    </submittedName>
</protein>
<dbReference type="Gene3D" id="3.10.330.10">
    <property type="match status" value="1"/>
</dbReference>
<feature type="domain" description="DUF7590" evidence="3">
    <location>
        <begin position="213"/>
        <end position="336"/>
    </location>
</feature>
<sequence>MTLSILSFENSLSISADAAQNAIVESCHETVGNEGTATNMVETIQHRTRSLVNPANGRTIYAGVREFSAEDDHLVLSSFLTTALGLHDHKSEEPIPITVHAKQLQKGTYVKLRPLEAGYDPADWKALLEQHLRTNYTTLTNGEVLTVAAGRSSVQGQGEYKFLVDGFKPEADGICVVDTDLEVDIEALNEEQARETLKRIAEKLRTAPGTTSGSSPSGALDVFKSQQGQVLPGEYVDYELGAWDKTQAIVLEVETADDQFVDMFVSPLSSTQRARPRLGEHVFAELDDRPRKRVRLEPTNAALDNAEALYISVHAYASKASSADATPVQYTISAKHLNEETADKAQETEQHGDDEVRCGNCGQWVPKGRLVLHENFCLRNNILCPHGCGQVFQKRSPEYEAHWHCQYDTSFGNTTLGLAKHNDVFHPGQVLRCDVCTTQETFSSYTALAQHHTTNCPAKLILCRFCHLEVAQEGDPDVPSAEVLLSGMTQHELLDGARTTECHMCSKIVRLRDMDTHLKSHDLDRLSRPPPQPCRNSNCGRTLDTASRAGDTRAGTRIGQGPGNNIGLCNVCFGPLYVSMHDPENKALRRRIERRYLQQLVSGCGKAWCKNEYCKTGRTHLGLSSPTTTKDALPMIKTLVDSSILPSSGVALHFCVDESSQKRRTLAEMIAAEDGGVTGKSGYSFEWCLAALEAENGDLDAARQWLKYWAPTRREGR</sequence>
<dbReference type="InterPro" id="IPR042556">
    <property type="entry name" value="AZUL_sf"/>
</dbReference>